<dbReference type="Proteomes" id="UP000664940">
    <property type="component" value="Unassembled WGS sequence"/>
</dbReference>
<protein>
    <submittedName>
        <fullName evidence="1">Uncharacterized protein</fullName>
    </submittedName>
</protein>
<dbReference type="AlphaFoldDB" id="A0A834DWE1"/>
<accession>A0A834DWE1</accession>
<dbReference type="EMBL" id="JABVXQ010000008">
    <property type="protein sequence ID" value="KAF6095136.1"/>
    <property type="molecule type" value="Genomic_DNA"/>
</dbReference>
<name>A0A834DWE1_9CHIR</name>
<proteinExistence type="predicted"/>
<organism evidence="1 2">
    <name type="scientific">Phyllostomus discolor</name>
    <name type="common">pale spear-nosed bat</name>
    <dbReference type="NCBI Taxonomy" id="89673"/>
    <lineage>
        <taxon>Eukaryota</taxon>
        <taxon>Metazoa</taxon>
        <taxon>Chordata</taxon>
        <taxon>Craniata</taxon>
        <taxon>Vertebrata</taxon>
        <taxon>Euteleostomi</taxon>
        <taxon>Mammalia</taxon>
        <taxon>Eutheria</taxon>
        <taxon>Laurasiatheria</taxon>
        <taxon>Chiroptera</taxon>
        <taxon>Yangochiroptera</taxon>
        <taxon>Phyllostomidae</taxon>
        <taxon>Phyllostominae</taxon>
        <taxon>Phyllostomus</taxon>
    </lineage>
</organism>
<sequence>MFMNYSYVNLQLSSTVPFCLQYSTLFSALLSGCHVLRRHTLSITSIEDIGISSFSCVLCQKMLLILFLNLTSDGFFWSVVKTSIIHKTCSYKRQSSLFFFYFIILQTKNENPKSVFKFIPQQIQLLLLHSDMFSQFICQLGTNVTK</sequence>
<evidence type="ECO:0000313" key="1">
    <source>
        <dbReference type="EMBL" id="KAF6095136.1"/>
    </source>
</evidence>
<reference evidence="1 2" key="1">
    <citation type="journal article" date="2020" name="Nature">
        <title>Six reference-quality genomes reveal evolution of bat adaptations.</title>
        <authorList>
            <person name="Jebb D."/>
            <person name="Huang Z."/>
            <person name="Pippel M."/>
            <person name="Hughes G.M."/>
            <person name="Lavrichenko K."/>
            <person name="Devanna P."/>
            <person name="Winkler S."/>
            <person name="Jermiin L.S."/>
            <person name="Skirmuntt E.C."/>
            <person name="Katzourakis A."/>
            <person name="Burkitt-Gray L."/>
            <person name="Ray D.A."/>
            <person name="Sullivan K.A.M."/>
            <person name="Roscito J.G."/>
            <person name="Kirilenko B.M."/>
            <person name="Davalos L.M."/>
            <person name="Corthals A.P."/>
            <person name="Power M.L."/>
            <person name="Jones G."/>
            <person name="Ransome R.D."/>
            <person name="Dechmann D.K.N."/>
            <person name="Locatelli A.G."/>
            <person name="Puechmaille S.J."/>
            <person name="Fedrigo O."/>
            <person name="Jarvis E.D."/>
            <person name="Hiller M."/>
            <person name="Vernes S.C."/>
            <person name="Myers E.W."/>
            <person name="Teeling E.C."/>
        </authorList>
    </citation>
    <scope>NUCLEOTIDE SEQUENCE [LARGE SCALE GENOMIC DNA]</scope>
    <source>
        <strain evidence="1">Bat1K_MPI-CBG_1</strain>
    </source>
</reference>
<gene>
    <name evidence="1" type="ORF">HJG60_012103</name>
</gene>
<evidence type="ECO:0000313" key="2">
    <source>
        <dbReference type="Proteomes" id="UP000664940"/>
    </source>
</evidence>
<comment type="caution">
    <text evidence="1">The sequence shown here is derived from an EMBL/GenBank/DDBJ whole genome shotgun (WGS) entry which is preliminary data.</text>
</comment>